<keyword evidence="1" id="KW-0812">Transmembrane</keyword>
<reference evidence="2 3" key="1">
    <citation type="submission" date="2017-10" db="EMBL/GenBank/DDBJ databases">
        <title>Sequencing the genomes of 1000 actinobacteria strains.</title>
        <authorList>
            <person name="Klenk H.-P."/>
        </authorList>
    </citation>
    <scope>NUCLEOTIDE SEQUENCE [LARGE SCALE GENOMIC DNA]</scope>
    <source>
        <strain evidence="2 3">DSM 46092</strain>
    </source>
</reference>
<feature type="transmembrane region" description="Helical" evidence="1">
    <location>
        <begin position="21"/>
        <end position="39"/>
    </location>
</feature>
<keyword evidence="1" id="KW-0472">Membrane</keyword>
<dbReference type="RefSeq" id="WP_281259001.1">
    <property type="nucleotide sequence ID" value="NZ_JBIAKZ010000010.1"/>
</dbReference>
<accession>A0A2A9G2I3</accession>
<keyword evidence="3" id="KW-1185">Reference proteome</keyword>
<evidence type="ECO:0000256" key="1">
    <source>
        <dbReference type="SAM" id="Phobius"/>
    </source>
</evidence>
<evidence type="ECO:0000313" key="2">
    <source>
        <dbReference type="EMBL" id="PFG57146.1"/>
    </source>
</evidence>
<dbReference type="AlphaFoldDB" id="A0A2A9G2I3"/>
<comment type="caution">
    <text evidence="2">The sequence shown here is derived from an EMBL/GenBank/DDBJ whole genome shotgun (WGS) entry which is preliminary data.</text>
</comment>
<evidence type="ECO:0000313" key="3">
    <source>
        <dbReference type="Proteomes" id="UP000243542"/>
    </source>
</evidence>
<name>A0A2A9G2I3_9PSEU</name>
<dbReference type="Proteomes" id="UP000243542">
    <property type="component" value="Unassembled WGS sequence"/>
</dbReference>
<keyword evidence="1" id="KW-1133">Transmembrane helix</keyword>
<protein>
    <submittedName>
        <fullName evidence="2">Uncharacterized protein</fullName>
    </submittedName>
</protein>
<organism evidence="2 3">
    <name type="scientific">Amycolatopsis sulphurea</name>
    <dbReference type="NCBI Taxonomy" id="76022"/>
    <lineage>
        <taxon>Bacteria</taxon>
        <taxon>Bacillati</taxon>
        <taxon>Actinomycetota</taxon>
        <taxon>Actinomycetes</taxon>
        <taxon>Pseudonocardiales</taxon>
        <taxon>Pseudonocardiaceae</taxon>
        <taxon>Amycolatopsis</taxon>
    </lineage>
</organism>
<proteinExistence type="predicted"/>
<dbReference type="EMBL" id="PDJK01000001">
    <property type="protein sequence ID" value="PFG57146.1"/>
    <property type="molecule type" value="Genomic_DNA"/>
</dbReference>
<gene>
    <name evidence="2" type="ORF">ATK36_0710</name>
</gene>
<sequence length="43" mass="4805">MKRGKKHHAWFHVTVRVSGPITSTVIGPLAIMLVIVLTIRQLV</sequence>